<dbReference type="AlphaFoldDB" id="A0A164MF48"/>
<dbReference type="EMBL" id="KV419477">
    <property type="protein sequence ID" value="KZS86651.1"/>
    <property type="molecule type" value="Genomic_DNA"/>
</dbReference>
<evidence type="ECO:0000313" key="2">
    <source>
        <dbReference type="Proteomes" id="UP000076722"/>
    </source>
</evidence>
<accession>A0A164MF48</accession>
<dbReference type="Proteomes" id="UP000076722">
    <property type="component" value="Unassembled WGS sequence"/>
</dbReference>
<sequence length="128" mass="14767">MTETVQKGNSDARSDSLLVEDDETIPYRGDLQDRVIPQIYFEDIERLADCQWCSLTSGHPDIYIYKTSLWKICFTICIARTPTSALFAPVHRHLSRCPFRAMSQAENHDATATLYDVRYATSQYLSYF</sequence>
<reference evidence="1 2" key="1">
    <citation type="journal article" date="2016" name="Mol. Biol. Evol.">
        <title>Comparative Genomics of Early-Diverging Mushroom-Forming Fungi Provides Insights into the Origins of Lignocellulose Decay Capabilities.</title>
        <authorList>
            <person name="Nagy L.G."/>
            <person name="Riley R."/>
            <person name="Tritt A."/>
            <person name="Adam C."/>
            <person name="Daum C."/>
            <person name="Floudas D."/>
            <person name="Sun H."/>
            <person name="Yadav J.S."/>
            <person name="Pangilinan J."/>
            <person name="Larsson K.H."/>
            <person name="Matsuura K."/>
            <person name="Barry K."/>
            <person name="Labutti K."/>
            <person name="Kuo R."/>
            <person name="Ohm R.A."/>
            <person name="Bhattacharya S.S."/>
            <person name="Shirouzu T."/>
            <person name="Yoshinaga Y."/>
            <person name="Martin F.M."/>
            <person name="Grigoriev I.V."/>
            <person name="Hibbett D.S."/>
        </authorList>
    </citation>
    <scope>NUCLEOTIDE SEQUENCE [LARGE SCALE GENOMIC DNA]</scope>
    <source>
        <strain evidence="1 2">HHB9708</strain>
    </source>
</reference>
<gene>
    <name evidence="1" type="ORF">SISNIDRAFT_471627</name>
</gene>
<organism evidence="1 2">
    <name type="scientific">Sistotremastrum niveocremeum HHB9708</name>
    <dbReference type="NCBI Taxonomy" id="1314777"/>
    <lineage>
        <taxon>Eukaryota</taxon>
        <taxon>Fungi</taxon>
        <taxon>Dikarya</taxon>
        <taxon>Basidiomycota</taxon>
        <taxon>Agaricomycotina</taxon>
        <taxon>Agaricomycetes</taxon>
        <taxon>Sistotremastrales</taxon>
        <taxon>Sistotremastraceae</taxon>
        <taxon>Sertulicium</taxon>
        <taxon>Sertulicium niveocremeum</taxon>
    </lineage>
</organism>
<evidence type="ECO:0000313" key="1">
    <source>
        <dbReference type="EMBL" id="KZS86651.1"/>
    </source>
</evidence>
<name>A0A164MF48_9AGAM</name>
<protein>
    <submittedName>
        <fullName evidence="1">Uncharacterized protein</fullName>
    </submittedName>
</protein>
<proteinExistence type="predicted"/>
<keyword evidence="2" id="KW-1185">Reference proteome</keyword>